<dbReference type="InParanoid" id="A8N0J0"/>
<dbReference type="AlphaFoldDB" id="A8N0J0"/>
<dbReference type="KEGG" id="cci:CC1G_04411"/>
<dbReference type="EMBL" id="AACS02000001">
    <property type="protein sequence ID" value="EAU93432.1"/>
    <property type="molecule type" value="Genomic_DNA"/>
</dbReference>
<feature type="compositionally biased region" description="Low complexity" evidence="1">
    <location>
        <begin position="468"/>
        <end position="480"/>
    </location>
</feature>
<evidence type="ECO:0000313" key="2">
    <source>
        <dbReference type="EMBL" id="EAU93432.1"/>
    </source>
</evidence>
<protein>
    <submittedName>
        <fullName evidence="2">Uncharacterized protein</fullName>
    </submittedName>
</protein>
<dbReference type="GeneID" id="6004863"/>
<dbReference type="OrthoDB" id="3178019at2759"/>
<dbReference type="VEuPathDB" id="FungiDB:CC1G_04411"/>
<feature type="region of interest" description="Disordered" evidence="1">
    <location>
        <begin position="576"/>
        <end position="629"/>
    </location>
</feature>
<feature type="compositionally biased region" description="Basic and acidic residues" evidence="1">
    <location>
        <begin position="601"/>
        <end position="615"/>
    </location>
</feature>
<accession>A8N0J0</accession>
<evidence type="ECO:0000256" key="1">
    <source>
        <dbReference type="SAM" id="MobiDB-lite"/>
    </source>
</evidence>
<feature type="region of interest" description="Disordered" evidence="1">
    <location>
        <begin position="444"/>
        <end position="484"/>
    </location>
</feature>
<reference evidence="2 3" key="1">
    <citation type="journal article" date="2010" name="Proc. Natl. Acad. Sci. U.S.A.">
        <title>Insights into evolution of multicellular fungi from the assembled chromosomes of the mushroom Coprinopsis cinerea (Coprinus cinereus).</title>
        <authorList>
            <person name="Stajich J.E."/>
            <person name="Wilke S.K."/>
            <person name="Ahren D."/>
            <person name="Au C.H."/>
            <person name="Birren B.W."/>
            <person name="Borodovsky M."/>
            <person name="Burns C."/>
            <person name="Canback B."/>
            <person name="Casselton L.A."/>
            <person name="Cheng C.K."/>
            <person name="Deng J."/>
            <person name="Dietrich F.S."/>
            <person name="Fargo D.C."/>
            <person name="Farman M.L."/>
            <person name="Gathman A.C."/>
            <person name="Goldberg J."/>
            <person name="Guigo R."/>
            <person name="Hoegger P.J."/>
            <person name="Hooker J.B."/>
            <person name="Huggins A."/>
            <person name="James T.Y."/>
            <person name="Kamada T."/>
            <person name="Kilaru S."/>
            <person name="Kodira C."/>
            <person name="Kues U."/>
            <person name="Kupfer D."/>
            <person name="Kwan H.S."/>
            <person name="Lomsadze A."/>
            <person name="Li W."/>
            <person name="Lilly W.W."/>
            <person name="Ma L.J."/>
            <person name="Mackey A.J."/>
            <person name="Manning G."/>
            <person name="Martin F."/>
            <person name="Muraguchi H."/>
            <person name="Natvig D.O."/>
            <person name="Palmerini H."/>
            <person name="Ramesh M.A."/>
            <person name="Rehmeyer C.J."/>
            <person name="Roe B.A."/>
            <person name="Shenoy N."/>
            <person name="Stanke M."/>
            <person name="Ter-Hovhannisyan V."/>
            <person name="Tunlid A."/>
            <person name="Velagapudi R."/>
            <person name="Vision T.J."/>
            <person name="Zeng Q."/>
            <person name="Zolan M.E."/>
            <person name="Pukkila P.J."/>
        </authorList>
    </citation>
    <scope>NUCLEOTIDE SEQUENCE [LARGE SCALE GENOMIC DNA]</scope>
    <source>
        <strain evidence="3">Okayama-7 / 130 / ATCC MYA-4618 / FGSC 9003</strain>
    </source>
</reference>
<evidence type="ECO:0000313" key="3">
    <source>
        <dbReference type="Proteomes" id="UP000001861"/>
    </source>
</evidence>
<feature type="compositionally biased region" description="Polar residues" evidence="1">
    <location>
        <begin position="619"/>
        <end position="629"/>
    </location>
</feature>
<dbReference type="RefSeq" id="XP_001828440.1">
    <property type="nucleotide sequence ID" value="XM_001828388.1"/>
</dbReference>
<gene>
    <name evidence="2" type="ORF">CC1G_04411</name>
</gene>
<dbReference type="Proteomes" id="UP000001861">
    <property type="component" value="Unassembled WGS sequence"/>
</dbReference>
<proteinExistence type="predicted"/>
<sequence length="757" mass="83080">MQIVFKPAIGEKITVPISDCCDEQDTVILRFTATLGHQEYQQAVEGSLKVQLFSDVPSPKPEGWKAHNFEIEAALPDGTSEVARDDTRSTFIGLAEPDDQGGVHQRQLVCYVPVLVRNVRNFSFTYRIQYASGNIRWLGSYGKDGSVVIVRGGLKGLDLGQGWTDSGRVYALDATTAPVSIASFSNITDYSIWAFPRDPYDFESLEGDAELLLAIPREFGLYSAQPSYVIHASPGATMHIDSAGSLMAYGTGNVTIHACYDLSRLQSLLHLRPLQRRGQVQLQVMHENTINYLMISSHKTKTPVKIVLIPIGLQVEETLVNVGVAGLAELLGEEDLAQVAIFSPKLSDARLIQAPFTDHAVTFVVPRTGGEFILSPAHDFGTSAPGESSKGADCKISFLTPYDSISRAFEGQVTLPTPPPSPQVIPKPRNNRSQVSFAHVDEVIPQTAPKLDDPPQQTLRRRAREDNSTSSSSSSGSTPSPYRPVEGLKRGIFHGWLFIWVRYIILFFKILFRIRDKTALTVEAQIEDDIREEEDEGIEVEENSYDSDGDHARRVKLDADLRSEVIRRRLEEDPSVIPSDDRHATVTLNPQTEDVNPATIDDAKKPLIPEGKSEETDTTDTPNTSSMPNGSVQVLYAKVASPSSSPFSTTIGKNVDAAFILFVLEDAPPGGSQGEVPLSSLGKVLTVDGNIPEHLEVARLSEGTSRHEKIKDKGSIDETRWLSYLVRFSIPLRDGHAEEDTIAVDGDLRVVKIAQTA</sequence>
<dbReference type="OMA" id="PHLIRRY"/>
<dbReference type="eggNOG" id="ENOG502SWI7">
    <property type="taxonomic scope" value="Eukaryota"/>
</dbReference>
<comment type="caution">
    <text evidence="2">The sequence shown here is derived from an EMBL/GenBank/DDBJ whole genome shotgun (WGS) entry which is preliminary data.</text>
</comment>
<organism evidence="2 3">
    <name type="scientific">Coprinopsis cinerea (strain Okayama-7 / 130 / ATCC MYA-4618 / FGSC 9003)</name>
    <name type="common">Inky cap fungus</name>
    <name type="synonym">Hormographiella aspergillata</name>
    <dbReference type="NCBI Taxonomy" id="240176"/>
    <lineage>
        <taxon>Eukaryota</taxon>
        <taxon>Fungi</taxon>
        <taxon>Dikarya</taxon>
        <taxon>Basidiomycota</taxon>
        <taxon>Agaricomycotina</taxon>
        <taxon>Agaricomycetes</taxon>
        <taxon>Agaricomycetidae</taxon>
        <taxon>Agaricales</taxon>
        <taxon>Agaricineae</taxon>
        <taxon>Psathyrellaceae</taxon>
        <taxon>Coprinopsis</taxon>
    </lineage>
</organism>
<keyword evidence="3" id="KW-1185">Reference proteome</keyword>
<name>A8N0J0_COPC7</name>